<evidence type="ECO:0000313" key="5">
    <source>
        <dbReference type="EMBL" id="MDQ0203738.1"/>
    </source>
</evidence>
<dbReference type="PRINTS" id="PR00080">
    <property type="entry name" value="SDRFAMILY"/>
</dbReference>
<keyword evidence="3" id="KW-0560">Oxidoreductase</keyword>
<dbReference type="InterPro" id="IPR002347">
    <property type="entry name" value="SDR_fam"/>
</dbReference>
<dbReference type="PANTHER" id="PTHR43963:SF6">
    <property type="entry name" value="CHAIN DEHYDROGENASE FAMILY PROTEIN, PUTATIVE (AFU_ORTHOLOGUE AFUA_3G15350)-RELATED"/>
    <property type="match status" value="1"/>
</dbReference>
<gene>
    <name evidence="5" type="ORF">J2S01_001457</name>
</gene>
<dbReference type="PRINTS" id="PR00081">
    <property type="entry name" value="GDHRDH"/>
</dbReference>
<evidence type="ECO:0000256" key="3">
    <source>
        <dbReference type="ARBA" id="ARBA00023002"/>
    </source>
</evidence>
<proteinExistence type="inferred from homology"/>
<comment type="similarity">
    <text evidence="1 4">Belongs to the short-chain dehydrogenases/reductases (SDR) family.</text>
</comment>
<name>A0ABT9Y7D4_9FIRM</name>
<dbReference type="SUPFAM" id="SSF51735">
    <property type="entry name" value="NAD(P)-binding Rossmann-fold domains"/>
    <property type="match status" value="1"/>
</dbReference>
<evidence type="ECO:0000256" key="1">
    <source>
        <dbReference type="ARBA" id="ARBA00006484"/>
    </source>
</evidence>
<reference evidence="5 6" key="1">
    <citation type="submission" date="2023-07" db="EMBL/GenBank/DDBJ databases">
        <title>Genomic Encyclopedia of Type Strains, Phase IV (KMG-IV): sequencing the most valuable type-strain genomes for metagenomic binning, comparative biology and taxonomic classification.</title>
        <authorList>
            <person name="Goeker M."/>
        </authorList>
    </citation>
    <scope>NUCLEOTIDE SEQUENCE [LARGE SCALE GENOMIC DNA]</scope>
    <source>
        <strain evidence="5 6">DSM 16980</strain>
    </source>
</reference>
<dbReference type="Gene3D" id="3.40.50.720">
    <property type="entry name" value="NAD(P)-binding Rossmann-like Domain"/>
    <property type="match status" value="1"/>
</dbReference>
<dbReference type="EMBL" id="JAUSUE010000009">
    <property type="protein sequence ID" value="MDQ0203738.1"/>
    <property type="molecule type" value="Genomic_DNA"/>
</dbReference>
<accession>A0ABT9Y7D4</accession>
<dbReference type="RefSeq" id="WP_307223852.1">
    <property type="nucleotide sequence ID" value="NZ_CP116940.1"/>
</dbReference>
<evidence type="ECO:0000313" key="6">
    <source>
        <dbReference type="Proteomes" id="UP001239167"/>
    </source>
</evidence>
<evidence type="ECO:0000256" key="2">
    <source>
        <dbReference type="ARBA" id="ARBA00022857"/>
    </source>
</evidence>
<organism evidence="5 6">
    <name type="scientific">Pectinatus haikarae</name>
    <dbReference type="NCBI Taxonomy" id="349096"/>
    <lineage>
        <taxon>Bacteria</taxon>
        <taxon>Bacillati</taxon>
        <taxon>Bacillota</taxon>
        <taxon>Negativicutes</taxon>
        <taxon>Selenomonadales</taxon>
        <taxon>Selenomonadaceae</taxon>
        <taxon>Pectinatus</taxon>
    </lineage>
</organism>
<keyword evidence="6" id="KW-1185">Reference proteome</keyword>
<dbReference type="Pfam" id="PF00106">
    <property type="entry name" value="adh_short"/>
    <property type="match status" value="1"/>
</dbReference>
<dbReference type="InterPro" id="IPR036291">
    <property type="entry name" value="NAD(P)-bd_dom_sf"/>
</dbReference>
<protein>
    <submittedName>
        <fullName evidence="5">NAD(P)-dependent dehydrogenase (Short-subunit alcohol dehydrogenase family)</fullName>
    </submittedName>
</protein>
<evidence type="ECO:0000256" key="4">
    <source>
        <dbReference type="RuleBase" id="RU000363"/>
    </source>
</evidence>
<dbReference type="Proteomes" id="UP001239167">
    <property type="component" value="Unassembled WGS sequence"/>
</dbReference>
<dbReference type="PANTHER" id="PTHR43963">
    <property type="entry name" value="CARBONYL REDUCTASE 1-RELATED"/>
    <property type="match status" value="1"/>
</dbReference>
<sequence>MKALITGANKGIGLAIAKSLGKSGVKILVGARSESRGQETVKKLSSQGIAASFIKIDLNNFDTIHNAAKEINELDLLINNAGIPDSHKTDQPDLDQKKMISDYTTDDLRETLEVNFLGTHEMIKVFLPKLVKNGKIINITIPIQPNDFWHPLAYQTSKAAQNVMTMAYALEFKNMHSEKQIFGIMPGGVATDLNGHTAGALDGYIKSAEEAGEIIAKLALDTENHNGQIVQFDGKIITDYEAQIH</sequence>
<keyword evidence="2" id="KW-0521">NADP</keyword>
<comment type="caution">
    <text evidence="5">The sequence shown here is derived from an EMBL/GenBank/DDBJ whole genome shotgun (WGS) entry which is preliminary data.</text>
</comment>